<feature type="compositionally biased region" description="Basic and acidic residues" evidence="1">
    <location>
        <begin position="74"/>
        <end position="89"/>
    </location>
</feature>
<dbReference type="EMBL" id="BMJT01000004">
    <property type="protein sequence ID" value="GGG21608.1"/>
    <property type="molecule type" value="Genomic_DNA"/>
</dbReference>
<sequence>MTISRIALDHQLHMSNYEKESTIMDKVTDEEGVRITVFEEGFQREYLVTSSGKRILLGQKLIFWLKVAEESKKHDEEHVTHQQPDHSELLKSQLATTLPRL</sequence>
<evidence type="ECO:0000313" key="3">
    <source>
        <dbReference type="Proteomes" id="UP000616608"/>
    </source>
</evidence>
<evidence type="ECO:0000256" key="1">
    <source>
        <dbReference type="SAM" id="MobiDB-lite"/>
    </source>
</evidence>
<gene>
    <name evidence="2" type="ORF">GCM10007425_15120</name>
</gene>
<evidence type="ECO:0000313" key="2">
    <source>
        <dbReference type="EMBL" id="GGG21608.1"/>
    </source>
</evidence>
<dbReference type="Proteomes" id="UP000616608">
    <property type="component" value="Unassembled WGS sequence"/>
</dbReference>
<reference evidence="2" key="2">
    <citation type="submission" date="2020-09" db="EMBL/GenBank/DDBJ databases">
        <authorList>
            <person name="Sun Q."/>
            <person name="Zhou Y."/>
        </authorList>
    </citation>
    <scope>NUCLEOTIDE SEQUENCE</scope>
    <source>
        <strain evidence="2">CGMCC 1.15760</strain>
    </source>
</reference>
<feature type="region of interest" description="Disordered" evidence="1">
    <location>
        <begin position="74"/>
        <end position="101"/>
    </location>
</feature>
<dbReference type="RefSeq" id="WP_188614427.1">
    <property type="nucleotide sequence ID" value="NZ_BMJT01000004.1"/>
</dbReference>
<dbReference type="AlphaFoldDB" id="A0A917G3Q3"/>
<proteinExistence type="predicted"/>
<keyword evidence="3" id="KW-1185">Reference proteome</keyword>
<organism evidence="2 3">
    <name type="scientific">Lysinibacillus alkalisoli</name>
    <dbReference type="NCBI Taxonomy" id="1911548"/>
    <lineage>
        <taxon>Bacteria</taxon>
        <taxon>Bacillati</taxon>
        <taxon>Bacillota</taxon>
        <taxon>Bacilli</taxon>
        <taxon>Bacillales</taxon>
        <taxon>Bacillaceae</taxon>
        <taxon>Lysinibacillus</taxon>
    </lineage>
</organism>
<accession>A0A917G3Q3</accession>
<reference evidence="2" key="1">
    <citation type="journal article" date="2014" name="Int. J. Syst. Evol. Microbiol.">
        <title>Complete genome sequence of Corynebacterium casei LMG S-19264T (=DSM 44701T), isolated from a smear-ripened cheese.</title>
        <authorList>
            <consortium name="US DOE Joint Genome Institute (JGI-PGF)"/>
            <person name="Walter F."/>
            <person name="Albersmeier A."/>
            <person name="Kalinowski J."/>
            <person name="Ruckert C."/>
        </authorList>
    </citation>
    <scope>NUCLEOTIDE SEQUENCE</scope>
    <source>
        <strain evidence="2">CGMCC 1.15760</strain>
    </source>
</reference>
<protein>
    <submittedName>
        <fullName evidence="2">Uncharacterized protein</fullName>
    </submittedName>
</protein>
<name>A0A917G3Q3_9BACI</name>
<comment type="caution">
    <text evidence="2">The sequence shown here is derived from an EMBL/GenBank/DDBJ whole genome shotgun (WGS) entry which is preliminary data.</text>
</comment>